<organism evidence="3 4">
    <name type="scientific">Thiorhodococcus minor</name>
    <dbReference type="NCBI Taxonomy" id="57489"/>
    <lineage>
        <taxon>Bacteria</taxon>
        <taxon>Pseudomonadati</taxon>
        <taxon>Pseudomonadota</taxon>
        <taxon>Gammaproteobacteria</taxon>
        <taxon>Chromatiales</taxon>
        <taxon>Chromatiaceae</taxon>
        <taxon>Thiorhodococcus</taxon>
    </lineage>
</organism>
<name>A0A6M0K1V0_9GAMM</name>
<dbReference type="NCBIfam" id="TIGR03352">
    <property type="entry name" value="VI_chp_3"/>
    <property type="match status" value="1"/>
</dbReference>
<dbReference type="PANTHER" id="PTHR37625:SF4">
    <property type="entry name" value="OUTER MEMBRANE LIPOPROTEIN"/>
    <property type="match status" value="1"/>
</dbReference>
<keyword evidence="3" id="KW-0449">Lipoprotein</keyword>
<evidence type="ECO:0000256" key="2">
    <source>
        <dbReference type="SAM" id="SignalP"/>
    </source>
</evidence>
<evidence type="ECO:0000256" key="1">
    <source>
        <dbReference type="SAM" id="MobiDB-lite"/>
    </source>
</evidence>
<dbReference type="Proteomes" id="UP000483379">
    <property type="component" value="Unassembled WGS sequence"/>
</dbReference>
<comment type="caution">
    <text evidence="3">The sequence shown here is derived from an EMBL/GenBank/DDBJ whole genome shotgun (WGS) entry which is preliminary data.</text>
</comment>
<dbReference type="AlphaFoldDB" id="A0A6M0K1V0"/>
<keyword evidence="2" id="KW-0732">Signal</keyword>
<dbReference type="InterPro" id="IPR038706">
    <property type="entry name" value="Type_VI_SciN-like_sf"/>
</dbReference>
<feature type="signal peptide" evidence="2">
    <location>
        <begin position="1"/>
        <end position="24"/>
    </location>
</feature>
<sequence>MPVSARRRQILTGLIALPAVLAAACGKKPEVRPAPPPDKPPPKLSVEIRADGNANRGPSGKGLPVVVRVYTLKSAGVFNTSDFYSLFDKDAAVLGADLIARDEMTLAPGQSLPLERGLNAGAGYLGVVAAFRDIDHSLWREALRLNPGVDNRVLIEVGASKVSIRHQ</sequence>
<accession>A0A6M0K1V0</accession>
<dbReference type="EMBL" id="JAAIJQ010000048">
    <property type="protein sequence ID" value="NEV63359.1"/>
    <property type="molecule type" value="Genomic_DNA"/>
</dbReference>
<evidence type="ECO:0000313" key="3">
    <source>
        <dbReference type="EMBL" id="NEV63359.1"/>
    </source>
</evidence>
<feature type="chain" id="PRO_5026660687" evidence="2">
    <location>
        <begin position="25"/>
        <end position="167"/>
    </location>
</feature>
<dbReference type="PROSITE" id="PS51257">
    <property type="entry name" value="PROKAR_LIPOPROTEIN"/>
    <property type="match status" value="1"/>
</dbReference>
<evidence type="ECO:0000313" key="4">
    <source>
        <dbReference type="Proteomes" id="UP000483379"/>
    </source>
</evidence>
<protein>
    <submittedName>
        <fullName evidence="3">Type VI secretion system lipoprotein TssJ</fullName>
    </submittedName>
</protein>
<dbReference type="Pfam" id="PF12790">
    <property type="entry name" value="T6SS-SciN"/>
    <property type="match status" value="1"/>
</dbReference>
<gene>
    <name evidence="3" type="primary">tssJ</name>
    <name evidence="3" type="ORF">G3446_15935</name>
</gene>
<feature type="region of interest" description="Disordered" evidence="1">
    <location>
        <begin position="28"/>
        <end position="59"/>
    </location>
</feature>
<feature type="compositionally biased region" description="Pro residues" evidence="1">
    <location>
        <begin position="32"/>
        <end position="43"/>
    </location>
</feature>
<reference evidence="3 4" key="1">
    <citation type="submission" date="2020-02" db="EMBL/GenBank/DDBJ databases">
        <title>Genome sequences of Thiorhodococcus mannitoliphagus and Thiorhodococcus minor, purple sulfur photosynthetic bacteria in the gammaproteobacterial family, Chromatiaceae.</title>
        <authorList>
            <person name="Aviles F.A."/>
            <person name="Meyer T.E."/>
            <person name="Kyndt J.A."/>
        </authorList>
    </citation>
    <scope>NUCLEOTIDE SEQUENCE [LARGE SCALE GENOMIC DNA]</scope>
    <source>
        <strain evidence="3 4">DSM 11518</strain>
    </source>
</reference>
<dbReference type="InterPro" id="IPR017734">
    <property type="entry name" value="T6SS_SciN"/>
</dbReference>
<dbReference type="PANTHER" id="PTHR37625">
    <property type="entry name" value="OUTER MEMBRANE LIPOPROTEIN-RELATED"/>
    <property type="match status" value="1"/>
</dbReference>
<keyword evidence="4" id="KW-1185">Reference proteome</keyword>
<proteinExistence type="predicted"/>
<dbReference type="Gene3D" id="2.60.40.4150">
    <property type="entry name" value="Type VI secretion system, lipoprotein SciN"/>
    <property type="match status" value="1"/>
</dbReference>